<dbReference type="EMBL" id="MU863882">
    <property type="protein sequence ID" value="KAK4204439.1"/>
    <property type="molecule type" value="Genomic_DNA"/>
</dbReference>
<evidence type="ECO:0000313" key="13">
    <source>
        <dbReference type="Proteomes" id="UP001303160"/>
    </source>
</evidence>
<dbReference type="GO" id="GO:0007059">
    <property type="term" value="P:chromosome segregation"/>
    <property type="evidence" value="ECO:0007669"/>
    <property type="project" value="TreeGrafter"/>
</dbReference>
<dbReference type="Proteomes" id="UP001303160">
    <property type="component" value="Unassembled WGS sequence"/>
</dbReference>
<dbReference type="PANTHER" id="PTHR15459">
    <property type="entry name" value="POLYAMINE-MODULATED FACTOR 1"/>
    <property type="match status" value="1"/>
</dbReference>
<evidence type="ECO:0000256" key="3">
    <source>
        <dbReference type="ARBA" id="ARBA00022454"/>
    </source>
</evidence>
<evidence type="ECO:0000256" key="6">
    <source>
        <dbReference type="ARBA" id="ARBA00022838"/>
    </source>
</evidence>
<organism evidence="12 13">
    <name type="scientific">Triangularia verruculosa</name>
    <dbReference type="NCBI Taxonomy" id="2587418"/>
    <lineage>
        <taxon>Eukaryota</taxon>
        <taxon>Fungi</taxon>
        <taxon>Dikarya</taxon>
        <taxon>Ascomycota</taxon>
        <taxon>Pezizomycotina</taxon>
        <taxon>Sordariomycetes</taxon>
        <taxon>Sordariomycetidae</taxon>
        <taxon>Sordariales</taxon>
        <taxon>Podosporaceae</taxon>
        <taxon>Triangularia</taxon>
    </lineage>
</organism>
<dbReference type="Pfam" id="PF03980">
    <property type="entry name" value="Nnf1"/>
    <property type="match status" value="1"/>
</dbReference>
<evidence type="ECO:0000256" key="4">
    <source>
        <dbReference type="ARBA" id="ARBA00022618"/>
    </source>
</evidence>
<evidence type="ECO:0000313" key="12">
    <source>
        <dbReference type="EMBL" id="KAK4204439.1"/>
    </source>
</evidence>
<evidence type="ECO:0000256" key="5">
    <source>
        <dbReference type="ARBA" id="ARBA00022776"/>
    </source>
</evidence>
<evidence type="ECO:0000256" key="2">
    <source>
        <dbReference type="ARBA" id="ARBA00004629"/>
    </source>
</evidence>
<dbReference type="GO" id="GO:0051301">
    <property type="term" value="P:cell division"/>
    <property type="evidence" value="ECO:0007669"/>
    <property type="project" value="UniProtKB-KW"/>
</dbReference>
<comment type="subcellular location">
    <subcellularLocation>
        <location evidence="2">Chromosome</location>
        <location evidence="2">Centromere</location>
        <location evidence="2">Kinetochore</location>
    </subcellularLocation>
    <subcellularLocation>
        <location evidence="1">Nucleus</location>
    </subcellularLocation>
</comment>
<feature type="compositionally biased region" description="Pro residues" evidence="11">
    <location>
        <begin position="34"/>
        <end position="55"/>
    </location>
</feature>
<proteinExistence type="predicted"/>
<keyword evidence="10" id="KW-0175">Coiled coil</keyword>
<keyword evidence="7" id="KW-0539">Nucleus</keyword>
<keyword evidence="9" id="KW-0137">Centromere</keyword>
<keyword evidence="5" id="KW-0498">Mitosis</keyword>
<evidence type="ECO:0000256" key="10">
    <source>
        <dbReference type="SAM" id="Coils"/>
    </source>
</evidence>
<keyword evidence="4" id="KW-0132">Cell division</keyword>
<evidence type="ECO:0000256" key="11">
    <source>
        <dbReference type="SAM" id="MobiDB-lite"/>
    </source>
</evidence>
<dbReference type="AlphaFoldDB" id="A0AAN6XPG9"/>
<feature type="coiled-coil region" evidence="10">
    <location>
        <begin position="122"/>
        <end position="149"/>
    </location>
</feature>
<evidence type="ECO:0000256" key="1">
    <source>
        <dbReference type="ARBA" id="ARBA00004123"/>
    </source>
</evidence>
<accession>A0AAN6XPG9</accession>
<dbReference type="GO" id="GO:0000444">
    <property type="term" value="C:MIS12/MIND type complex"/>
    <property type="evidence" value="ECO:0007669"/>
    <property type="project" value="InterPro"/>
</dbReference>
<dbReference type="GO" id="GO:0005634">
    <property type="term" value="C:nucleus"/>
    <property type="evidence" value="ECO:0007669"/>
    <property type="project" value="UniProtKB-SubCell"/>
</dbReference>
<evidence type="ECO:0000256" key="9">
    <source>
        <dbReference type="ARBA" id="ARBA00023328"/>
    </source>
</evidence>
<dbReference type="InterPro" id="IPR007128">
    <property type="entry name" value="PMF1/Nnf1"/>
</dbReference>
<reference evidence="12" key="2">
    <citation type="submission" date="2023-05" db="EMBL/GenBank/DDBJ databases">
        <authorList>
            <consortium name="Lawrence Berkeley National Laboratory"/>
            <person name="Steindorff A."/>
            <person name="Hensen N."/>
            <person name="Bonometti L."/>
            <person name="Westerberg I."/>
            <person name="Brannstrom I.O."/>
            <person name="Guillou S."/>
            <person name="Cros-Aarteil S."/>
            <person name="Calhoun S."/>
            <person name="Haridas S."/>
            <person name="Kuo A."/>
            <person name="Mondo S."/>
            <person name="Pangilinan J."/>
            <person name="Riley R."/>
            <person name="Labutti K."/>
            <person name="Andreopoulos B."/>
            <person name="Lipzen A."/>
            <person name="Chen C."/>
            <person name="Yanf M."/>
            <person name="Daum C."/>
            <person name="Ng V."/>
            <person name="Clum A."/>
            <person name="Ohm R."/>
            <person name="Martin F."/>
            <person name="Silar P."/>
            <person name="Natvig D."/>
            <person name="Lalanne C."/>
            <person name="Gautier V."/>
            <person name="Ament-Velasquez S.L."/>
            <person name="Kruys A."/>
            <person name="Hutchinson M.I."/>
            <person name="Powell A.J."/>
            <person name="Barry K."/>
            <person name="Miller A.N."/>
            <person name="Grigoriev I.V."/>
            <person name="Debuchy R."/>
            <person name="Gladieux P."/>
            <person name="Thoren M.H."/>
            <person name="Johannesson H."/>
        </authorList>
    </citation>
    <scope>NUCLEOTIDE SEQUENCE</scope>
    <source>
        <strain evidence="12">CBS 315.58</strain>
    </source>
</reference>
<keyword evidence="6" id="KW-0995">Kinetochore</keyword>
<keyword evidence="3" id="KW-0158">Chromosome</keyword>
<protein>
    <submittedName>
        <fullName evidence="12">Nnf1-domain-containing protein</fullName>
    </submittedName>
</protein>
<gene>
    <name evidence="12" type="ORF">QBC40DRAFT_144049</name>
</gene>
<evidence type="ECO:0000256" key="7">
    <source>
        <dbReference type="ARBA" id="ARBA00023242"/>
    </source>
</evidence>
<keyword evidence="13" id="KW-1185">Reference proteome</keyword>
<reference evidence="12" key="1">
    <citation type="journal article" date="2023" name="Mol. Phylogenet. Evol.">
        <title>Genome-scale phylogeny and comparative genomics of the fungal order Sordariales.</title>
        <authorList>
            <person name="Hensen N."/>
            <person name="Bonometti L."/>
            <person name="Westerberg I."/>
            <person name="Brannstrom I.O."/>
            <person name="Guillou S."/>
            <person name="Cros-Aarteil S."/>
            <person name="Calhoun S."/>
            <person name="Haridas S."/>
            <person name="Kuo A."/>
            <person name="Mondo S."/>
            <person name="Pangilinan J."/>
            <person name="Riley R."/>
            <person name="LaButti K."/>
            <person name="Andreopoulos B."/>
            <person name="Lipzen A."/>
            <person name="Chen C."/>
            <person name="Yan M."/>
            <person name="Daum C."/>
            <person name="Ng V."/>
            <person name="Clum A."/>
            <person name="Steindorff A."/>
            <person name="Ohm R.A."/>
            <person name="Martin F."/>
            <person name="Silar P."/>
            <person name="Natvig D.O."/>
            <person name="Lalanne C."/>
            <person name="Gautier V."/>
            <person name="Ament-Velasquez S.L."/>
            <person name="Kruys A."/>
            <person name="Hutchinson M.I."/>
            <person name="Powell A.J."/>
            <person name="Barry K."/>
            <person name="Miller A.N."/>
            <person name="Grigoriev I.V."/>
            <person name="Debuchy R."/>
            <person name="Gladieux P."/>
            <person name="Hiltunen Thoren M."/>
            <person name="Johannesson H."/>
        </authorList>
    </citation>
    <scope>NUCLEOTIDE SEQUENCE</scope>
    <source>
        <strain evidence="12">CBS 315.58</strain>
    </source>
</reference>
<sequence>PPQQQEDTEMPPPPPPPQPSQPPQTTATTTTSSDPPPTSDPSETTPPPEPEPITPGPRAQRLRALFQQTTSHTLDKLSPPNFRECFPTISQKAPGTLDNVHRQMIDRLSTLWNREFERILETRQVVQRLNELEDLIQEAQQKRRAVEGGKGERPVPPHTLDADVVLQAHLRGYLKEQLSVLGGKLEETRGENKRLFEEVLSQRKEMEGLIKAVEGVVRDVKGASEVLGGVVGELEGETREVDRELLG</sequence>
<feature type="non-terminal residue" evidence="12">
    <location>
        <position position="1"/>
    </location>
</feature>
<comment type="caution">
    <text evidence="12">The sequence shown here is derived from an EMBL/GenBank/DDBJ whole genome shotgun (WGS) entry which is preliminary data.</text>
</comment>
<name>A0AAN6XPG9_9PEZI</name>
<dbReference type="PANTHER" id="PTHR15459:SF3">
    <property type="entry name" value="POLYAMINE-MODULATED FACTOR 1"/>
    <property type="match status" value="1"/>
</dbReference>
<feature type="compositionally biased region" description="Pro residues" evidence="11">
    <location>
        <begin position="10"/>
        <end position="22"/>
    </location>
</feature>
<feature type="non-terminal residue" evidence="12">
    <location>
        <position position="247"/>
    </location>
</feature>
<keyword evidence="8" id="KW-0131">Cell cycle</keyword>
<evidence type="ECO:0000256" key="8">
    <source>
        <dbReference type="ARBA" id="ARBA00023306"/>
    </source>
</evidence>
<feature type="compositionally biased region" description="Low complexity" evidence="11">
    <location>
        <begin position="23"/>
        <end position="33"/>
    </location>
</feature>
<feature type="region of interest" description="Disordered" evidence="11">
    <location>
        <begin position="1"/>
        <end position="58"/>
    </location>
</feature>